<name>A0ABR1IQP8_9AGAR</name>
<comment type="caution">
    <text evidence="2">The sequence shown here is derived from an EMBL/GenBank/DDBJ whole genome shotgun (WGS) entry which is preliminary data.</text>
</comment>
<evidence type="ECO:0000256" key="1">
    <source>
        <dbReference type="SAM" id="MobiDB-lite"/>
    </source>
</evidence>
<reference evidence="2 3" key="1">
    <citation type="submission" date="2024-01" db="EMBL/GenBank/DDBJ databases">
        <title>A draft genome for the cacao thread blight pathogen Marasmiellus scandens.</title>
        <authorList>
            <person name="Baruah I.K."/>
            <person name="Leung J."/>
            <person name="Bukari Y."/>
            <person name="Amoako-Attah I."/>
            <person name="Meinhardt L.W."/>
            <person name="Bailey B.A."/>
            <person name="Cohen S.P."/>
        </authorList>
    </citation>
    <scope>NUCLEOTIDE SEQUENCE [LARGE SCALE GENOMIC DNA]</scope>
    <source>
        <strain evidence="2 3">GH-19</strain>
    </source>
</reference>
<protein>
    <submittedName>
        <fullName evidence="2">Uncharacterized protein</fullName>
    </submittedName>
</protein>
<sequence>MADKCFLGHAVINWTLVKEENIEAHFANQRTPTPKDVAALYRSTNEGDNIHNMLVETAIKVAISEAHVKKEMLSQGATGPWPEYHVPENALIYIIDGNHRRMLISWHRLPSLKTLLNVLIKNRLKPGIDSIKQDEKIARTNEAIANAGKWLVKFYSLEQLKATGKQTQILYTLGKNEAFFQVPNDANIHINLIANALLNTLDGDGFASALQSYIANEKSGDTRDCLAHRRLFHVITRFHLLPAYVKMFLEKSNLVFSNKALSTMRLATSEIYYSFLEYGWNVILYLFHQGDHLGRPFHSSDAPLEPCVRNESQDFKKHLHTLRVQFQAQVHKRPYTDYFYLEFLTTEILDHFNAAYREHIQEPSLQDYLGVSSKQSSTVGTKLEHAIDAYWNDVFKRLEPLFTRRAEALSLKIDELARIQEDGSGPTPPDHLSKDALIKTRKFWLEFPRKLRVLRDHPLLNRGTFGVTAPYSLPLPCKALLADLKTAMTDQNFCRMLNEIFIWIDPHVILFTASKVGKNLPLCAGEAVKTLFTTVYKMSEEVASRVLHSLMGYIWSVRKTYLLAFSNHFELVLTTIKDASTSEPYWMDFLLSAASMFTATDPMFSNLDLSNAPLDFDDAFFKGWPTKRIKGNMWDKLKPHLTEPEIKALPSIILRTSYPWKTCNLATQNQNRIRFAAGILALFQLQDQMKSRLESMDSKSLFDFRDNISLIINRGTQDHLRFTFWDQWSPDSEGLELPPESSASSSQLNNDTVIAGTVEDEVCNTKDNAAKSVSAIITALSKEGVGMVPDKNGELVWLPKVVDAAQKLFEEISYVNAWHSRSLEPNESSSGADIIAVRDADAMETNKEVWGVSNDDFTLATRDDIKAAFTPRSIKDIAQQSLKPSANISALDREAERYSREERRLLRKKEQAHAKHKVKPTLKSHKTSQKAPVASNVTAKSVAAAINSASTSSTSTKRKASGPHSEQPPPKRPDQDSTSTSHGPSRAHTPPLPPPQTSTSSHVPTPGSQPMIPPSH</sequence>
<accession>A0ABR1IQP8</accession>
<keyword evidence="3" id="KW-1185">Reference proteome</keyword>
<proteinExistence type="predicted"/>
<dbReference type="EMBL" id="JBANRG010000083">
    <property type="protein sequence ID" value="KAK7437682.1"/>
    <property type="molecule type" value="Genomic_DNA"/>
</dbReference>
<gene>
    <name evidence="2" type="ORF">VKT23_018398</name>
</gene>
<evidence type="ECO:0000313" key="2">
    <source>
        <dbReference type="EMBL" id="KAK7437682.1"/>
    </source>
</evidence>
<evidence type="ECO:0000313" key="3">
    <source>
        <dbReference type="Proteomes" id="UP001498398"/>
    </source>
</evidence>
<dbReference type="Proteomes" id="UP001498398">
    <property type="component" value="Unassembled WGS sequence"/>
</dbReference>
<feature type="compositionally biased region" description="Basic residues" evidence="1">
    <location>
        <begin position="914"/>
        <end position="928"/>
    </location>
</feature>
<organism evidence="2 3">
    <name type="scientific">Marasmiellus scandens</name>
    <dbReference type="NCBI Taxonomy" id="2682957"/>
    <lineage>
        <taxon>Eukaryota</taxon>
        <taxon>Fungi</taxon>
        <taxon>Dikarya</taxon>
        <taxon>Basidiomycota</taxon>
        <taxon>Agaricomycotina</taxon>
        <taxon>Agaricomycetes</taxon>
        <taxon>Agaricomycetidae</taxon>
        <taxon>Agaricales</taxon>
        <taxon>Marasmiineae</taxon>
        <taxon>Omphalotaceae</taxon>
        <taxon>Marasmiellus</taxon>
    </lineage>
</organism>
<feature type="compositionally biased region" description="Low complexity" evidence="1">
    <location>
        <begin position="941"/>
        <end position="955"/>
    </location>
</feature>
<feature type="region of interest" description="Disordered" evidence="1">
    <location>
        <begin position="908"/>
        <end position="1016"/>
    </location>
</feature>